<evidence type="ECO:0000313" key="3">
    <source>
        <dbReference type="EMBL" id="JAP97939.1"/>
    </source>
</evidence>
<feature type="region of interest" description="Disordered" evidence="1">
    <location>
        <begin position="311"/>
        <end position="335"/>
    </location>
</feature>
<evidence type="ECO:0000256" key="2">
    <source>
        <dbReference type="SAM" id="SignalP"/>
    </source>
</evidence>
<feature type="signal peptide" evidence="2">
    <location>
        <begin position="1"/>
        <end position="19"/>
    </location>
</feature>
<gene>
    <name evidence="3" type="ORF">g.36433</name>
</gene>
<feature type="chain" id="PRO_5007526735" evidence="2">
    <location>
        <begin position="20"/>
        <end position="865"/>
    </location>
</feature>
<sequence>MSSELMFLALLLAVGVVLARPPPQDAGGASERNNDDEEGEQKICISFKGNSIGEVKQEKGELPTQLILKLSGHSRPKVVHYKVVTIDGEEFYPEVKMLTRANVTPDSLQNREQGDVMFTTAKVTPNWESSLNESAKWSVTEGGTEQSAAENNATERSRTRGETIATQTFDAATVTEEITTLAQNETDSGTAITPGAAFRADNVSGETNNDAASVLQRATTESLSSNSTGFTAAIYSDYGGTATDDQGDSKFLDVSTTHTTPNEEDDKNMTITQVEPVNSTTYGVDLTTKEWSNQDEEGNSDGIIWITEKKDSVSESPPEIGIDESTETGDTETNNAFTTDITSTLSQIDTETPTNEGVVEGPGIQGIVDYKQERIRQNETGVSNLNGTKEVQEEDEFEGLTTNVVPGDISDSTEITMTPSTAVDRATVSEVTSEDRVYATTTSSMVTNNQEQTVSIPVRTISAIVTPNVDSTSVHINKEFRGLPNEELTTKLPPDVIIDETGKVTGVLSEETLDELNTNSTTVLPATVMPSGDAEDEIKPAQDDMADEKGEFDNSTTPHTSGEVVSEVSGEESTKKPLEIVTSANGELLDVISVEESTEHISINVTSGSKEVQEENQNNTLPGGTESFDDLGNKTDHFRELTVEEDGSTSKNSTTTPEPSEVTDEQVMQHRILPSAEQVTIDQSGTTLGVSSSATALISSTKVLSSDSNAATPSAHHRPADQLSDFSLASDDSTTPVLLVSDYSEHKISSEPEKTRSTKADMQKIEFVTLVPPVNKNIPIYNSFSESPPGGDSSPPSAPQRQLEDWEKFNNFTIIFPSRKLAYQSYNPINYRVLGSYNQPGNLYTMYNRARGQMQIVHLPWARQI</sequence>
<feature type="compositionally biased region" description="Acidic residues" evidence="1">
    <location>
        <begin position="321"/>
        <end position="330"/>
    </location>
</feature>
<feature type="region of interest" description="Disordered" evidence="1">
    <location>
        <begin position="781"/>
        <end position="801"/>
    </location>
</feature>
<dbReference type="EMBL" id="GDHC01020689">
    <property type="protein sequence ID" value="JAP97939.1"/>
    <property type="molecule type" value="Transcribed_RNA"/>
</dbReference>
<keyword evidence="2" id="KW-0732">Signal</keyword>
<dbReference type="AlphaFoldDB" id="A0A146KSN1"/>
<feature type="region of interest" description="Disordered" evidence="1">
    <location>
        <begin position="129"/>
        <end position="161"/>
    </location>
</feature>
<accession>A0A146KSN1</accession>
<feature type="compositionally biased region" description="Polar residues" evidence="1">
    <location>
        <begin position="649"/>
        <end position="658"/>
    </location>
</feature>
<evidence type="ECO:0000256" key="1">
    <source>
        <dbReference type="SAM" id="MobiDB-lite"/>
    </source>
</evidence>
<name>A0A146KSN1_LYGHE</name>
<protein>
    <submittedName>
        <fullName evidence="3">Uncharacterized protein</fullName>
    </submittedName>
</protein>
<feature type="compositionally biased region" description="Polar residues" evidence="1">
    <location>
        <begin position="604"/>
        <end position="622"/>
    </location>
</feature>
<feature type="compositionally biased region" description="Basic and acidic residues" evidence="1">
    <location>
        <begin position="631"/>
        <end position="642"/>
    </location>
</feature>
<feature type="compositionally biased region" description="Low complexity" evidence="1">
    <location>
        <begin position="783"/>
        <end position="795"/>
    </location>
</feature>
<organism evidence="3">
    <name type="scientific">Lygus hesperus</name>
    <name type="common">Western plant bug</name>
    <dbReference type="NCBI Taxonomy" id="30085"/>
    <lineage>
        <taxon>Eukaryota</taxon>
        <taxon>Metazoa</taxon>
        <taxon>Ecdysozoa</taxon>
        <taxon>Arthropoda</taxon>
        <taxon>Hexapoda</taxon>
        <taxon>Insecta</taxon>
        <taxon>Pterygota</taxon>
        <taxon>Neoptera</taxon>
        <taxon>Paraneoptera</taxon>
        <taxon>Hemiptera</taxon>
        <taxon>Heteroptera</taxon>
        <taxon>Panheteroptera</taxon>
        <taxon>Cimicomorpha</taxon>
        <taxon>Miridae</taxon>
        <taxon>Mirini</taxon>
        <taxon>Lygus</taxon>
    </lineage>
</organism>
<proteinExistence type="predicted"/>
<feature type="region of interest" description="Disordered" evidence="1">
    <location>
        <begin position="604"/>
        <end position="664"/>
    </location>
</feature>
<feature type="region of interest" description="Disordered" evidence="1">
    <location>
        <begin position="707"/>
        <end position="729"/>
    </location>
</feature>
<feature type="region of interest" description="Disordered" evidence="1">
    <location>
        <begin position="545"/>
        <end position="575"/>
    </location>
</feature>
<reference evidence="3" key="1">
    <citation type="journal article" date="2016" name="Gigascience">
        <title>De novo construction of an expanded transcriptome assembly for the western tarnished plant bug, Lygus hesperus.</title>
        <authorList>
            <person name="Tassone E.E."/>
            <person name="Geib S.M."/>
            <person name="Hall B."/>
            <person name="Fabrick J.A."/>
            <person name="Brent C.S."/>
            <person name="Hull J.J."/>
        </authorList>
    </citation>
    <scope>NUCLEOTIDE SEQUENCE</scope>
</reference>
<feature type="compositionally biased region" description="Polar residues" evidence="1">
    <location>
        <begin position="129"/>
        <end position="152"/>
    </location>
</feature>